<evidence type="ECO:0000313" key="3">
    <source>
        <dbReference type="Proteomes" id="UP001061958"/>
    </source>
</evidence>
<dbReference type="SUPFAM" id="SSF54695">
    <property type="entry name" value="POZ domain"/>
    <property type="match status" value="1"/>
</dbReference>
<proteinExistence type="predicted"/>
<dbReference type="Proteomes" id="UP001061958">
    <property type="component" value="Unassembled WGS sequence"/>
</dbReference>
<dbReference type="InterPro" id="IPR000210">
    <property type="entry name" value="BTB/POZ_dom"/>
</dbReference>
<gene>
    <name evidence="2" type="ORF">GpartN1_g2038.t1</name>
</gene>
<dbReference type="OrthoDB" id="9989223at2759"/>
<dbReference type="SUPFAM" id="SSF141571">
    <property type="entry name" value="Pentapeptide repeat-like"/>
    <property type="match status" value="1"/>
</dbReference>
<dbReference type="PANTHER" id="PTHR14136:SF17">
    <property type="entry name" value="BTB_POZ DOMAIN-CONTAINING PROTEIN KCTD9"/>
    <property type="match status" value="1"/>
</dbReference>
<accession>A0A9C7PUN1</accession>
<name>A0A9C7PUN1_9RHOD</name>
<dbReference type="PANTHER" id="PTHR14136">
    <property type="entry name" value="BTB_POZ DOMAIN-CONTAINING PROTEIN KCTD9"/>
    <property type="match status" value="1"/>
</dbReference>
<evidence type="ECO:0000313" key="2">
    <source>
        <dbReference type="EMBL" id="GJQ10247.1"/>
    </source>
</evidence>
<organism evidence="2 3">
    <name type="scientific">Galdieria partita</name>
    <dbReference type="NCBI Taxonomy" id="83374"/>
    <lineage>
        <taxon>Eukaryota</taxon>
        <taxon>Rhodophyta</taxon>
        <taxon>Bangiophyceae</taxon>
        <taxon>Galdieriales</taxon>
        <taxon>Galdieriaceae</taxon>
        <taxon>Galdieria</taxon>
    </lineage>
</organism>
<dbReference type="SMART" id="SM00225">
    <property type="entry name" value="BTB"/>
    <property type="match status" value="1"/>
</dbReference>
<dbReference type="EMBL" id="BQMJ01000014">
    <property type="protein sequence ID" value="GJQ10247.1"/>
    <property type="molecule type" value="Genomic_DNA"/>
</dbReference>
<evidence type="ECO:0000259" key="1">
    <source>
        <dbReference type="SMART" id="SM00225"/>
    </source>
</evidence>
<dbReference type="InterPro" id="IPR051082">
    <property type="entry name" value="Pentapeptide-BTB/POZ_domain"/>
</dbReference>
<feature type="domain" description="BTB" evidence="1">
    <location>
        <begin position="12"/>
        <end position="125"/>
    </location>
</feature>
<dbReference type="AlphaFoldDB" id="A0A9C7PUN1"/>
<dbReference type="InterPro" id="IPR001646">
    <property type="entry name" value="5peptide_repeat"/>
</dbReference>
<dbReference type="Gene3D" id="3.30.710.10">
    <property type="entry name" value="Potassium Channel Kv1.1, Chain A"/>
    <property type="match status" value="1"/>
</dbReference>
<dbReference type="Gene3D" id="2.160.20.80">
    <property type="entry name" value="E3 ubiquitin-protein ligase SopA"/>
    <property type="match status" value="1"/>
</dbReference>
<reference evidence="2" key="2">
    <citation type="submission" date="2022-01" db="EMBL/GenBank/DDBJ databases">
        <authorList>
            <person name="Hirooka S."/>
            <person name="Miyagishima S.Y."/>
        </authorList>
    </citation>
    <scope>NUCLEOTIDE SEQUENCE</scope>
    <source>
        <strain evidence="2">NBRC 102759</strain>
    </source>
</reference>
<reference evidence="2" key="1">
    <citation type="journal article" date="2022" name="Proc. Natl. Acad. Sci. U.S.A.">
        <title>Life cycle and functional genomics of the unicellular red alga Galdieria for elucidating algal and plant evolution and industrial use.</title>
        <authorList>
            <person name="Hirooka S."/>
            <person name="Itabashi T."/>
            <person name="Ichinose T.M."/>
            <person name="Onuma R."/>
            <person name="Fujiwara T."/>
            <person name="Yamashita S."/>
            <person name="Jong L.W."/>
            <person name="Tomita R."/>
            <person name="Iwane A.H."/>
            <person name="Miyagishima S.Y."/>
        </authorList>
    </citation>
    <scope>NUCLEOTIDE SEQUENCE</scope>
    <source>
        <strain evidence="2">NBRC 102759</strain>
    </source>
</reference>
<dbReference type="Pfam" id="PF00805">
    <property type="entry name" value="Pentapeptide"/>
    <property type="match status" value="2"/>
</dbReference>
<keyword evidence="3" id="KW-1185">Reference proteome</keyword>
<comment type="caution">
    <text evidence="2">The sequence shown here is derived from an EMBL/GenBank/DDBJ whole genome shotgun (WGS) entry which is preliminary data.</text>
</comment>
<protein>
    <recommendedName>
        <fullName evidence="1">BTB domain-containing protein</fullName>
    </recommendedName>
</protein>
<sequence>MLCKERMTSNHRQVVLVVSGEEFCTTNTVLEKSSWLLNPKIAASVVSNEFVTRDEEASTTPVRVSLNEHGIDLDPEFFRICLNFVRYQSLVCNEDENLDGVLLTAKQLKLSDLVRVIEKKMEDNKRSTEDLRRRQLLNMFNFTGWLHAETLKEVNYNCRPVQASEVDFSGLDLSFVQAPGEAFTGMNRSNFRKANFSNCRLYGANFRGADLSYASLRGADLRKADFRDTILVGADLCECQVEHANFIGCSFDGAKMDKLIGVERSTLHAAMHSKLNERPLATQKKWYSPWT</sequence>
<dbReference type="InterPro" id="IPR011333">
    <property type="entry name" value="SKP1/BTB/POZ_sf"/>
</dbReference>